<evidence type="ECO:0000313" key="2">
    <source>
        <dbReference type="Proteomes" id="UP000679992"/>
    </source>
</evidence>
<keyword evidence="2" id="KW-1185">Reference proteome</keyword>
<comment type="caution">
    <text evidence="1">The sequence shown here is derived from an EMBL/GenBank/DDBJ whole genome shotgun (WGS) entry which is preliminary data.</text>
</comment>
<protein>
    <submittedName>
        <fullName evidence="1">Uncharacterized protein</fullName>
    </submittedName>
</protein>
<proteinExistence type="predicted"/>
<accession>A0ABQ4M878</accession>
<evidence type="ECO:0000313" key="1">
    <source>
        <dbReference type="EMBL" id="GIP52201.1"/>
    </source>
</evidence>
<dbReference type="Proteomes" id="UP000679992">
    <property type="component" value="Unassembled WGS sequence"/>
</dbReference>
<gene>
    <name evidence="1" type="ORF">J42TS3_12360</name>
</gene>
<sequence length="437" mass="52072">MTKPNTQYRYNRKAKHFQATNPNHKPSRKLEPYLNVEKQWIPIDEIVVPDYVRQRIDSYLMYRDNNPRKHRETSKPLYWIELKVSLDYITRVLKKYFRLKANQELQTVDDRLDLVELVLDQSLADLKLAYGDTDDINEQDCTVVGDYLIDYTSRYLYKDFSDKYMKVIDLLVDYVIAAGVSREEKAQQNFEDKHQSTEDILKKAYKDEDDDFCVDDHLKIRDEATEKLARNYKIRDKPLKKYPLAPVWSDYEQLKVDYCDMTDEQKAQYDNMQALYAEAKKLPRGSHKQKQLNTMAKDIKDALRQQTAYEVGQSPTKKKVETNLVQLTNQKIFEHIDFTNQAHILALINHYYILWLTYHNQPGSEFYILLKEFKENVEKVKLARRNHYDILNAWLYNGSDDKKNAEYLRMDTEKMNRTLKTSISKKVSEYFQKMSGF</sequence>
<name>A0ABQ4M878_9BACL</name>
<reference evidence="1 2" key="1">
    <citation type="submission" date="2021-03" db="EMBL/GenBank/DDBJ databases">
        <title>Antimicrobial resistance genes in bacteria isolated from Japanese honey, and their potential for conferring macrolide and lincosamide resistance in the American foulbrood pathogen Paenibacillus larvae.</title>
        <authorList>
            <person name="Okamoto M."/>
            <person name="Kumagai M."/>
            <person name="Kanamori H."/>
            <person name="Takamatsu D."/>
        </authorList>
    </citation>
    <scope>NUCLEOTIDE SEQUENCE [LARGE SCALE GENOMIC DNA]</scope>
    <source>
        <strain evidence="1 2">J42TS3</strain>
    </source>
</reference>
<dbReference type="EMBL" id="BOSL01000003">
    <property type="protein sequence ID" value="GIP52201.1"/>
    <property type="molecule type" value="Genomic_DNA"/>
</dbReference>
<organism evidence="1 2">
    <name type="scientific">Paenibacillus vini</name>
    <dbReference type="NCBI Taxonomy" id="1476024"/>
    <lineage>
        <taxon>Bacteria</taxon>
        <taxon>Bacillati</taxon>
        <taxon>Bacillota</taxon>
        <taxon>Bacilli</taxon>
        <taxon>Bacillales</taxon>
        <taxon>Paenibacillaceae</taxon>
        <taxon>Paenibacillus</taxon>
    </lineage>
</organism>
<dbReference type="RefSeq" id="WP_213654109.1">
    <property type="nucleotide sequence ID" value="NZ_BOSL01000003.1"/>
</dbReference>